<proteinExistence type="predicted"/>
<organism evidence="3 4">
    <name type="scientific">Trueperella pyogenes</name>
    <dbReference type="NCBI Taxonomy" id="1661"/>
    <lineage>
        <taxon>Bacteria</taxon>
        <taxon>Bacillati</taxon>
        <taxon>Actinomycetota</taxon>
        <taxon>Actinomycetes</taxon>
        <taxon>Actinomycetales</taxon>
        <taxon>Actinomycetaceae</taxon>
        <taxon>Trueperella</taxon>
    </lineage>
</organism>
<reference evidence="3 4" key="1">
    <citation type="submission" date="2024-01" db="EMBL/GenBank/DDBJ databases">
        <title>Genomic analysis and antimicrobial resistance profiles of Trueperella pyogenes isolated from domestic and wild animals.</title>
        <authorList>
            <person name="Magossi G."/>
            <person name="Gzyl K.E."/>
            <person name="Holman D.B."/>
            <person name="Amat S."/>
        </authorList>
    </citation>
    <scope>NUCLEOTIDE SEQUENCE [LARGE SCALE GENOMIC DNA]</scope>
    <source>
        <strain evidence="3 4">1494</strain>
    </source>
</reference>
<comment type="caution">
    <text evidence="3">The sequence shown here is derived from an EMBL/GenBank/DDBJ whole genome shotgun (WGS) entry which is preliminary data.</text>
</comment>
<dbReference type="Pfam" id="PF19843">
    <property type="entry name" value="DUF6318"/>
    <property type="match status" value="1"/>
</dbReference>
<evidence type="ECO:0000313" key="3">
    <source>
        <dbReference type="EMBL" id="MEW6954099.1"/>
    </source>
</evidence>
<dbReference type="InterPro" id="IPR046281">
    <property type="entry name" value="DUF6318"/>
</dbReference>
<evidence type="ECO:0000313" key="4">
    <source>
        <dbReference type="Proteomes" id="UP001555100"/>
    </source>
</evidence>
<gene>
    <name evidence="3" type="ORF">V3M73_03545</name>
</gene>
<sequence length="171" mass="18874">MTASPSVSEPSASPTASYTLPPRPQLQPPEEPNLPGTDIDSAYALAKFYFELYPYVKATGDTALWEKYAHPECEYCKKVLDAALKNNKTGGWARVSFGILDDATFVAHGDVDFRIDFLVERSKIIYYGSQGINETEPAQHSVVLGIRDEGGKLLIRSFDILIPDVFGKVDL</sequence>
<dbReference type="Proteomes" id="UP001555100">
    <property type="component" value="Unassembled WGS sequence"/>
</dbReference>
<evidence type="ECO:0000259" key="2">
    <source>
        <dbReference type="Pfam" id="PF19843"/>
    </source>
</evidence>
<keyword evidence="4" id="KW-1185">Reference proteome</keyword>
<dbReference type="EMBL" id="JBAGNM010000002">
    <property type="protein sequence ID" value="MEW6954099.1"/>
    <property type="molecule type" value="Genomic_DNA"/>
</dbReference>
<name>A0ABV3NAF5_9ACTO</name>
<dbReference type="RefSeq" id="WP_129546278.1">
    <property type="nucleotide sequence ID" value="NZ_CP033902.1"/>
</dbReference>
<feature type="region of interest" description="Disordered" evidence="1">
    <location>
        <begin position="1"/>
        <end position="35"/>
    </location>
</feature>
<accession>A0ABV3NAF5</accession>
<feature type="compositionally biased region" description="Pro residues" evidence="1">
    <location>
        <begin position="21"/>
        <end position="32"/>
    </location>
</feature>
<evidence type="ECO:0000256" key="1">
    <source>
        <dbReference type="SAM" id="MobiDB-lite"/>
    </source>
</evidence>
<protein>
    <submittedName>
        <fullName evidence="3">DUF6318 family protein</fullName>
    </submittedName>
</protein>
<feature type="compositionally biased region" description="Low complexity" evidence="1">
    <location>
        <begin position="1"/>
        <end position="17"/>
    </location>
</feature>
<feature type="domain" description="DUF6318" evidence="2">
    <location>
        <begin position="36"/>
        <end position="139"/>
    </location>
</feature>